<keyword evidence="1 6" id="KW-0645">Protease</keyword>
<dbReference type="EMBL" id="JASZZN010000010">
    <property type="protein sequence ID" value="MDM4016816.1"/>
    <property type="molecule type" value="Genomic_DNA"/>
</dbReference>
<evidence type="ECO:0000313" key="9">
    <source>
        <dbReference type="EMBL" id="MDM4016816.1"/>
    </source>
</evidence>
<evidence type="ECO:0000313" key="10">
    <source>
        <dbReference type="Proteomes" id="UP001239462"/>
    </source>
</evidence>
<dbReference type="CDD" id="cd07332">
    <property type="entry name" value="M48C_Oma1_like"/>
    <property type="match status" value="1"/>
</dbReference>
<dbReference type="Proteomes" id="UP001239462">
    <property type="component" value="Unassembled WGS sequence"/>
</dbReference>
<dbReference type="Pfam" id="PF01435">
    <property type="entry name" value="Peptidase_M48"/>
    <property type="match status" value="1"/>
</dbReference>
<comment type="cofactor">
    <cofactor evidence="6">
        <name>Zn(2+)</name>
        <dbReference type="ChEBI" id="CHEBI:29105"/>
    </cofactor>
    <text evidence="6">Binds 1 zinc ion per subunit.</text>
</comment>
<gene>
    <name evidence="9" type="ORF">QTN89_15325</name>
</gene>
<feature type="domain" description="Peptidase M48" evidence="8">
    <location>
        <begin position="173"/>
        <end position="345"/>
    </location>
</feature>
<keyword evidence="7" id="KW-0472">Membrane</keyword>
<organism evidence="9 10">
    <name type="scientific">Roseiconus lacunae</name>
    <dbReference type="NCBI Taxonomy" id="2605694"/>
    <lineage>
        <taxon>Bacteria</taxon>
        <taxon>Pseudomonadati</taxon>
        <taxon>Planctomycetota</taxon>
        <taxon>Planctomycetia</taxon>
        <taxon>Pirellulales</taxon>
        <taxon>Pirellulaceae</taxon>
        <taxon>Roseiconus</taxon>
    </lineage>
</organism>
<name>A0ABT7PKV1_9BACT</name>
<dbReference type="InterPro" id="IPR001915">
    <property type="entry name" value="Peptidase_M48"/>
</dbReference>
<dbReference type="RefSeq" id="WP_230774366.1">
    <property type="nucleotide sequence ID" value="NZ_JAJMQV010000056.1"/>
</dbReference>
<keyword evidence="7" id="KW-0812">Transmembrane</keyword>
<dbReference type="InterPro" id="IPR051156">
    <property type="entry name" value="Mito/Outer_Membr_Metalloprot"/>
</dbReference>
<keyword evidence="4 6" id="KW-0862">Zinc</keyword>
<dbReference type="Gene3D" id="3.30.2010.10">
    <property type="entry name" value="Metalloproteases ('zincins'), catalytic domain"/>
    <property type="match status" value="1"/>
</dbReference>
<evidence type="ECO:0000256" key="4">
    <source>
        <dbReference type="ARBA" id="ARBA00022833"/>
    </source>
</evidence>
<protein>
    <submittedName>
        <fullName evidence="9">M48 family metallopeptidase</fullName>
    </submittedName>
</protein>
<keyword evidence="5 6" id="KW-0482">Metalloprotease</keyword>
<accession>A0ABT7PKV1</accession>
<evidence type="ECO:0000256" key="7">
    <source>
        <dbReference type="SAM" id="Phobius"/>
    </source>
</evidence>
<keyword evidence="10" id="KW-1185">Reference proteome</keyword>
<comment type="similarity">
    <text evidence="6">Belongs to the peptidase M48 family.</text>
</comment>
<evidence type="ECO:0000256" key="1">
    <source>
        <dbReference type="ARBA" id="ARBA00022670"/>
    </source>
</evidence>
<dbReference type="PANTHER" id="PTHR22726">
    <property type="entry name" value="METALLOENDOPEPTIDASE OMA1"/>
    <property type="match status" value="1"/>
</dbReference>
<keyword evidence="7" id="KW-1133">Transmembrane helix</keyword>
<evidence type="ECO:0000256" key="6">
    <source>
        <dbReference type="RuleBase" id="RU003983"/>
    </source>
</evidence>
<dbReference type="PANTHER" id="PTHR22726:SF1">
    <property type="entry name" value="METALLOENDOPEPTIDASE OMA1, MITOCHONDRIAL"/>
    <property type="match status" value="1"/>
</dbReference>
<evidence type="ECO:0000256" key="5">
    <source>
        <dbReference type="ARBA" id="ARBA00023049"/>
    </source>
</evidence>
<comment type="caution">
    <text evidence="9">The sequence shown here is derived from an EMBL/GenBank/DDBJ whole genome shotgun (WGS) entry which is preliminary data.</text>
</comment>
<evidence type="ECO:0000259" key="8">
    <source>
        <dbReference type="Pfam" id="PF01435"/>
    </source>
</evidence>
<sequence>MIDEQYSGGVFNEQLPSGRAGAEITLATAAIEAITPTGERFAIPYRDCQIEMGGFNNRMVFCRNPDRTVTIFCDHKKFSKSLSTAACGVLDNQLGASKQQMKRQSRRGMLFGTACLVGILVLLVGGYFAIRFGASAAIHALPVSVDRQIGDAAYASMDTGGPEINDPVVVSAIETMVERLEPHAAVEAMEFEVHVIDSPMMNAFCLPGGVIVVYTGLIKQAEDPEQVAAVLAHEMSHATLRHGLERISQSLGFWAAATLVIGDVSGLMAAGAELFHYAAVNSYSRGQEDAADAEGVRMLHAAGIDPSGMARFFEILEEEHGDIPDALAWISTHPQHADRIESVNAIVETLPNKEYTPIDVDWEQVQARATKRPNPQGDG</sequence>
<proteinExistence type="inferred from homology"/>
<feature type="transmembrane region" description="Helical" evidence="7">
    <location>
        <begin position="108"/>
        <end position="130"/>
    </location>
</feature>
<keyword evidence="2" id="KW-0479">Metal-binding</keyword>
<reference evidence="9 10" key="1">
    <citation type="submission" date="2023-06" db="EMBL/GenBank/DDBJ databases">
        <title>Roseiconus lacunae JC819 isolated from Gulf of Mannar region, Tamil Nadu.</title>
        <authorList>
            <person name="Pk S."/>
            <person name="Ch S."/>
            <person name="Ch V.R."/>
        </authorList>
    </citation>
    <scope>NUCLEOTIDE SEQUENCE [LARGE SCALE GENOMIC DNA]</scope>
    <source>
        <strain evidence="9 10">JC819</strain>
    </source>
</reference>
<keyword evidence="3 6" id="KW-0378">Hydrolase</keyword>
<evidence type="ECO:0000256" key="3">
    <source>
        <dbReference type="ARBA" id="ARBA00022801"/>
    </source>
</evidence>
<evidence type="ECO:0000256" key="2">
    <source>
        <dbReference type="ARBA" id="ARBA00022723"/>
    </source>
</evidence>